<evidence type="ECO:0000313" key="1">
    <source>
        <dbReference type="EMBL" id="MCC5465545.1"/>
    </source>
</evidence>
<keyword evidence="2" id="KW-1185">Reference proteome</keyword>
<protein>
    <submittedName>
        <fullName evidence="1">Phage head closure protein</fullName>
    </submittedName>
</protein>
<accession>A0ABS8HQV3</accession>
<sequence>MLLSKADVMKAVNKKYVEKIILQQVNMISDGAGGFKPATGINKWITVATVWSEFRKPNLKTEVVAGAISSVLLREIGIRYRTDVKKGWQVLYGAKTYSVEHTYNYGTESTILVCKEVVK</sequence>
<reference evidence="1" key="1">
    <citation type="submission" date="2021-11" db="EMBL/GenBank/DDBJ databases">
        <title>Description of a new species Pelosinus isolated from the bottom sediments of Lake Baikal.</title>
        <authorList>
            <person name="Zakharyuk A."/>
        </authorList>
    </citation>
    <scope>NUCLEOTIDE SEQUENCE</scope>
    <source>
        <strain evidence="1">Bkl1</strain>
    </source>
</reference>
<dbReference type="InterPro" id="IPR038666">
    <property type="entry name" value="SSP1_head-tail_sf"/>
</dbReference>
<proteinExistence type="predicted"/>
<evidence type="ECO:0000313" key="2">
    <source>
        <dbReference type="Proteomes" id="UP001165492"/>
    </source>
</evidence>
<dbReference type="Proteomes" id="UP001165492">
    <property type="component" value="Unassembled WGS sequence"/>
</dbReference>
<organism evidence="1 2">
    <name type="scientific">Pelosinus baikalensis</name>
    <dbReference type="NCBI Taxonomy" id="2892015"/>
    <lineage>
        <taxon>Bacteria</taxon>
        <taxon>Bacillati</taxon>
        <taxon>Bacillota</taxon>
        <taxon>Negativicutes</taxon>
        <taxon>Selenomonadales</taxon>
        <taxon>Sporomusaceae</taxon>
        <taxon>Pelosinus</taxon>
    </lineage>
</organism>
<dbReference type="Pfam" id="PF05521">
    <property type="entry name" value="Phage_HCP"/>
    <property type="match status" value="1"/>
</dbReference>
<name>A0ABS8HQV3_9FIRM</name>
<dbReference type="RefSeq" id="WP_229534795.1">
    <property type="nucleotide sequence ID" value="NZ_JAJHJB010000010.1"/>
</dbReference>
<dbReference type="NCBIfam" id="TIGR01563">
    <property type="entry name" value="gp16_SPP1"/>
    <property type="match status" value="1"/>
</dbReference>
<dbReference type="EMBL" id="JAJHJB010000010">
    <property type="protein sequence ID" value="MCC5465545.1"/>
    <property type="molecule type" value="Genomic_DNA"/>
</dbReference>
<comment type="caution">
    <text evidence="1">The sequence shown here is derived from an EMBL/GenBank/DDBJ whole genome shotgun (WGS) entry which is preliminary data.</text>
</comment>
<dbReference type="InterPro" id="IPR008767">
    <property type="entry name" value="Phage_SPP1_head-tail_adaptor"/>
</dbReference>
<gene>
    <name evidence="1" type="ORF">LMF89_09240</name>
</gene>
<dbReference type="Gene3D" id="2.40.10.270">
    <property type="entry name" value="Bacteriophage SPP1 head-tail adaptor protein"/>
    <property type="match status" value="1"/>
</dbReference>